<dbReference type="Proteomes" id="UP000001542">
    <property type="component" value="Unassembled WGS sequence"/>
</dbReference>
<protein>
    <submittedName>
        <fullName evidence="1">Uncharacterized protein</fullName>
    </submittedName>
</protein>
<dbReference type="KEGG" id="tva:4748004"/>
<proteinExistence type="predicted"/>
<sequence>MDKIGGLLEILASKPHEIDPTEFYDILKLFNSTNQQDLLLVTFLTKACLDFALKNLYNFSVDEIFKIIWNNVCLYHIPYQLHLERYLEATTNEETYKIITDFKNRAQK</sequence>
<dbReference type="InParanoid" id="A2FXP2"/>
<dbReference type="RefSeq" id="XP_001303251.1">
    <property type="nucleotide sequence ID" value="XM_001303250.1"/>
</dbReference>
<accession>A2FXP2</accession>
<keyword evidence="2" id="KW-1185">Reference proteome</keyword>
<dbReference type="VEuPathDB" id="TrichDB:TVAGG3_0164800"/>
<dbReference type="EMBL" id="DS114118">
    <property type="protein sequence ID" value="EAX90321.1"/>
    <property type="molecule type" value="Genomic_DNA"/>
</dbReference>
<organism evidence="1 2">
    <name type="scientific">Trichomonas vaginalis (strain ATCC PRA-98 / G3)</name>
    <dbReference type="NCBI Taxonomy" id="412133"/>
    <lineage>
        <taxon>Eukaryota</taxon>
        <taxon>Metamonada</taxon>
        <taxon>Parabasalia</taxon>
        <taxon>Trichomonadida</taxon>
        <taxon>Trichomonadidae</taxon>
        <taxon>Trichomonas</taxon>
    </lineage>
</organism>
<reference evidence="1" key="2">
    <citation type="journal article" date="2007" name="Science">
        <title>Draft genome sequence of the sexually transmitted pathogen Trichomonas vaginalis.</title>
        <authorList>
            <person name="Carlton J.M."/>
            <person name="Hirt R.P."/>
            <person name="Silva J.C."/>
            <person name="Delcher A.L."/>
            <person name="Schatz M."/>
            <person name="Zhao Q."/>
            <person name="Wortman J.R."/>
            <person name="Bidwell S.L."/>
            <person name="Alsmark U.C.M."/>
            <person name="Besteiro S."/>
            <person name="Sicheritz-Ponten T."/>
            <person name="Noel C.J."/>
            <person name="Dacks J.B."/>
            <person name="Foster P.G."/>
            <person name="Simillion C."/>
            <person name="Van de Peer Y."/>
            <person name="Miranda-Saavedra D."/>
            <person name="Barton G.J."/>
            <person name="Westrop G.D."/>
            <person name="Mueller S."/>
            <person name="Dessi D."/>
            <person name="Fiori P.L."/>
            <person name="Ren Q."/>
            <person name="Paulsen I."/>
            <person name="Zhang H."/>
            <person name="Bastida-Corcuera F.D."/>
            <person name="Simoes-Barbosa A."/>
            <person name="Brown M.T."/>
            <person name="Hayes R.D."/>
            <person name="Mukherjee M."/>
            <person name="Okumura C.Y."/>
            <person name="Schneider R."/>
            <person name="Smith A.J."/>
            <person name="Vanacova S."/>
            <person name="Villalvazo M."/>
            <person name="Haas B.J."/>
            <person name="Pertea M."/>
            <person name="Feldblyum T.V."/>
            <person name="Utterback T.R."/>
            <person name="Shu C.L."/>
            <person name="Osoegawa K."/>
            <person name="de Jong P.J."/>
            <person name="Hrdy I."/>
            <person name="Horvathova L."/>
            <person name="Zubacova Z."/>
            <person name="Dolezal P."/>
            <person name="Malik S.B."/>
            <person name="Logsdon J.M. Jr."/>
            <person name="Henze K."/>
            <person name="Gupta A."/>
            <person name="Wang C.C."/>
            <person name="Dunne R.L."/>
            <person name="Upcroft J.A."/>
            <person name="Upcroft P."/>
            <person name="White O."/>
            <person name="Salzberg S.L."/>
            <person name="Tang P."/>
            <person name="Chiu C.-H."/>
            <person name="Lee Y.-S."/>
            <person name="Embley T.M."/>
            <person name="Coombs G.H."/>
            <person name="Mottram J.C."/>
            <person name="Tachezy J."/>
            <person name="Fraser-Liggett C.M."/>
            <person name="Johnson P.J."/>
        </authorList>
    </citation>
    <scope>NUCLEOTIDE SEQUENCE [LARGE SCALE GENOMIC DNA]</scope>
    <source>
        <strain evidence="1">G3</strain>
    </source>
</reference>
<dbReference type="SMR" id="A2FXP2"/>
<name>A2FXP2_TRIV3</name>
<reference evidence="1" key="1">
    <citation type="submission" date="2006-10" db="EMBL/GenBank/DDBJ databases">
        <authorList>
            <person name="Amadeo P."/>
            <person name="Zhao Q."/>
            <person name="Wortman J."/>
            <person name="Fraser-Liggett C."/>
            <person name="Carlton J."/>
        </authorList>
    </citation>
    <scope>NUCLEOTIDE SEQUENCE</scope>
    <source>
        <strain evidence="1">G3</strain>
    </source>
</reference>
<evidence type="ECO:0000313" key="2">
    <source>
        <dbReference type="Proteomes" id="UP000001542"/>
    </source>
</evidence>
<gene>
    <name evidence="1" type="ORF">TVAG_234140</name>
</gene>
<evidence type="ECO:0000313" key="1">
    <source>
        <dbReference type="EMBL" id="EAX90321.1"/>
    </source>
</evidence>
<dbReference type="VEuPathDB" id="TrichDB:TVAG_234140"/>
<dbReference type="AlphaFoldDB" id="A2FXP2"/>